<keyword evidence="4" id="KW-1185">Reference proteome</keyword>
<dbReference type="OrthoDB" id="27226at2759"/>
<feature type="region of interest" description="Disordered" evidence="1">
    <location>
        <begin position="109"/>
        <end position="133"/>
    </location>
</feature>
<dbReference type="AlphaFoldDB" id="A0A9K3PXT3"/>
<comment type="caution">
    <text evidence="3">The sequence shown here is derived from an EMBL/GenBank/DDBJ whole genome shotgun (WGS) entry which is preliminary data.</text>
</comment>
<dbReference type="PANTHER" id="PTHR10000:SF8">
    <property type="entry name" value="HAD SUPERFAMILY HYDROLASE-LIKE, TYPE 3"/>
    <property type="match status" value="1"/>
</dbReference>
<evidence type="ECO:0000313" key="4">
    <source>
        <dbReference type="Proteomes" id="UP000693970"/>
    </source>
</evidence>
<feature type="transmembrane region" description="Helical" evidence="2">
    <location>
        <begin position="12"/>
        <end position="33"/>
    </location>
</feature>
<keyword evidence="2" id="KW-0812">Transmembrane</keyword>
<dbReference type="GO" id="GO:0005829">
    <property type="term" value="C:cytosol"/>
    <property type="evidence" value="ECO:0007669"/>
    <property type="project" value="TreeGrafter"/>
</dbReference>
<name>A0A9K3PXT3_9STRA</name>
<dbReference type="EMBL" id="JAGRRH010000013">
    <property type="protein sequence ID" value="KAG7361064.1"/>
    <property type="molecule type" value="Genomic_DNA"/>
</dbReference>
<keyword evidence="2" id="KW-0472">Membrane</keyword>
<feature type="region of interest" description="Disordered" evidence="1">
    <location>
        <begin position="59"/>
        <end position="87"/>
    </location>
</feature>
<dbReference type="GO" id="GO:0016791">
    <property type="term" value="F:phosphatase activity"/>
    <property type="evidence" value="ECO:0007669"/>
    <property type="project" value="TreeGrafter"/>
</dbReference>
<reference evidence="3" key="1">
    <citation type="journal article" date="2021" name="Sci. Rep.">
        <title>Diploid genomic architecture of Nitzschia inconspicua, an elite biomass production diatom.</title>
        <authorList>
            <person name="Oliver A."/>
            <person name="Podell S."/>
            <person name="Pinowska A."/>
            <person name="Traller J.C."/>
            <person name="Smith S.R."/>
            <person name="McClure R."/>
            <person name="Beliaev A."/>
            <person name="Bohutskyi P."/>
            <person name="Hill E.A."/>
            <person name="Rabines A."/>
            <person name="Zheng H."/>
            <person name="Allen L.Z."/>
            <person name="Kuo A."/>
            <person name="Grigoriev I.V."/>
            <person name="Allen A.E."/>
            <person name="Hazlebeck D."/>
            <person name="Allen E.E."/>
        </authorList>
    </citation>
    <scope>NUCLEOTIDE SEQUENCE</scope>
    <source>
        <strain evidence="3">Hildebrandi</strain>
    </source>
</reference>
<dbReference type="Proteomes" id="UP000693970">
    <property type="component" value="Unassembled WGS sequence"/>
</dbReference>
<organism evidence="3 4">
    <name type="scientific">Nitzschia inconspicua</name>
    <dbReference type="NCBI Taxonomy" id="303405"/>
    <lineage>
        <taxon>Eukaryota</taxon>
        <taxon>Sar</taxon>
        <taxon>Stramenopiles</taxon>
        <taxon>Ochrophyta</taxon>
        <taxon>Bacillariophyta</taxon>
        <taxon>Bacillariophyceae</taxon>
        <taxon>Bacillariophycidae</taxon>
        <taxon>Bacillariales</taxon>
        <taxon>Bacillariaceae</taxon>
        <taxon>Nitzschia</taxon>
    </lineage>
</organism>
<dbReference type="PANTHER" id="PTHR10000">
    <property type="entry name" value="PHOSPHOSERINE PHOSPHATASE"/>
    <property type="match status" value="1"/>
</dbReference>
<protein>
    <submittedName>
        <fullName evidence="3">HAD-like domain containing protein</fullName>
    </submittedName>
</protein>
<gene>
    <name evidence="3" type="ORF">IV203_036164</name>
</gene>
<proteinExistence type="predicted"/>
<evidence type="ECO:0000313" key="3">
    <source>
        <dbReference type="EMBL" id="KAG7361064.1"/>
    </source>
</evidence>
<accession>A0A9K3PXT3</accession>
<dbReference type="Pfam" id="PF08282">
    <property type="entry name" value="Hydrolase_3"/>
    <property type="match status" value="1"/>
</dbReference>
<keyword evidence="2" id="KW-1133">Transmembrane helix</keyword>
<feature type="compositionally biased region" description="Polar residues" evidence="1">
    <location>
        <begin position="110"/>
        <end position="133"/>
    </location>
</feature>
<dbReference type="GO" id="GO:0000287">
    <property type="term" value="F:magnesium ion binding"/>
    <property type="evidence" value="ECO:0007669"/>
    <property type="project" value="TreeGrafter"/>
</dbReference>
<reference evidence="3" key="2">
    <citation type="submission" date="2021-04" db="EMBL/GenBank/DDBJ databases">
        <authorList>
            <person name="Podell S."/>
        </authorList>
    </citation>
    <scope>NUCLEOTIDE SEQUENCE</scope>
    <source>
        <strain evidence="3">Hildebrandi</strain>
    </source>
</reference>
<sequence length="473" mass="50973">MIRKFPLSMLSSTYLLFLFAICSNTFLILEAFLTCNGPALKKLPLEQWSSASFVFPDDDGDNSIDGHPPEWESSQRPTPRSKGAPNKLDLYGGDELADLLQLHQQLYPRTGQSTDRSSESSAQQPLNSLDQSGGNSFLGIHDMVMETIQELEVVKRVQEKEFLMDDVNMSLLSSLPDADAGPLPTWLPSDIVEKMKDIRAIASDVDGTITGSDQSVHPKTQSAIQRAVEASYSPIHRLKTFFPATGKSKAGAMASLPSDLASLLSQGPGVYIQGLYCVNGDKIVFEKKLSLTAVAAAEKLVAESGTSVIAYDGDSLYTNDLTGTVRELHEIWNEPLSKEISVLADYPGSFHKLLICDKDLDKLKTVRASLEQLAKEYDCVVTQAIPTMLELLPSGCSKAFGVKKLCEDLGIDPATELLAVGDAENDVEMLEMAAIGCAVENANHLAKDAADVILPLTSTNGGAGLAFEVIGGV</sequence>
<evidence type="ECO:0000256" key="1">
    <source>
        <dbReference type="SAM" id="MobiDB-lite"/>
    </source>
</evidence>
<evidence type="ECO:0000256" key="2">
    <source>
        <dbReference type="SAM" id="Phobius"/>
    </source>
</evidence>